<evidence type="ECO:0000313" key="2">
    <source>
        <dbReference type="EMBL" id="KAG0270632.1"/>
    </source>
</evidence>
<feature type="compositionally biased region" description="Polar residues" evidence="1">
    <location>
        <begin position="68"/>
        <end position="82"/>
    </location>
</feature>
<gene>
    <name evidence="2" type="ORF">DFQ27_002623</name>
</gene>
<feature type="compositionally biased region" description="Basic and acidic residues" evidence="1">
    <location>
        <begin position="34"/>
        <end position="48"/>
    </location>
</feature>
<organism evidence="2 3">
    <name type="scientific">Actinomortierella ambigua</name>
    <dbReference type="NCBI Taxonomy" id="1343610"/>
    <lineage>
        <taxon>Eukaryota</taxon>
        <taxon>Fungi</taxon>
        <taxon>Fungi incertae sedis</taxon>
        <taxon>Mucoromycota</taxon>
        <taxon>Mortierellomycotina</taxon>
        <taxon>Mortierellomycetes</taxon>
        <taxon>Mortierellales</taxon>
        <taxon>Mortierellaceae</taxon>
        <taxon>Actinomortierella</taxon>
    </lineage>
</organism>
<accession>A0A9P6QPI9</accession>
<protein>
    <submittedName>
        <fullName evidence="2">Uncharacterized protein</fullName>
    </submittedName>
</protein>
<evidence type="ECO:0000256" key="1">
    <source>
        <dbReference type="SAM" id="MobiDB-lite"/>
    </source>
</evidence>
<feature type="compositionally biased region" description="Polar residues" evidence="1">
    <location>
        <begin position="130"/>
        <end position="144"/>
    </location>
</feature>
<evidence type="ECO:0000313" key="3">
    <source>
        <dbReference type="Proteomes" id="UP000807716"/>
    </source>
</evidence>
<dbReference type="OrthoDB" id="68090at2759"/>
<proteinExistence type="predicted"/>
<comment type="caution">
    <text evidence="2">The sequence shown here is derived from an EMBL/GenBank/DDBJ whole genome shotgun (WGS) entry which is preliminary data.</text>
</comment>
<feature type="region of interest" description="Disordered" evidence="1">
    <location>
        <begin position="1"/>
        <end position="158"/>
    </location>
</feature>
<dbReference type="Proteomes" id="UP000807716">
    <property type="component" value="Unassembled WGS sequence"/>
</dbReference>
<sequence>MAFNLGNNDRTPSFGGKPPGLGRSPLSEAIQSSERNKGGDMILTKDHPGWSGGDSSNDNINAGDGTNAYAQRSSSPNATLDNLPQRPPAAIRSGAASAGGYDRRPDSQLPSNAAPRGARFDPILPGAVLPSSNIRGGSSNTQLSGEPDFDDALPPGCA</sequence>
<feature type="compositionally biased region" description="Polar residues" evidence="1">
    <location>
        <begin position="1"/>
        <end position="11"/>
    </location>
</feature>
<dbReference type="AlphaFoldDB" id="A0A9P6QPI9"/>
<name>A0A9P6QPI9_9FUNG</name>
<keyword evidence="3" id="KW-1185">Reference proteome</keyword>
<dbReference type="EMBL" id="JAAAJB010000002">
    <property type="protein sequence ID" value="KAG0270632.1"/>
    <property type="molecule type" value="Genomic_DNA"/>
</dbReference>
<feature type="compositionally biased region" description="Low complexity" evidence="1">
    <location>
        <begin position="88"/>
        <end position="99"/>
    </location>
</feature>
<reference evidence="2" key="1">
    <citation type="journal article" date="2020" name="Fungal Divers.">
        <title>Resolving the Mortierellaceae phylogeny through synthesis of multi-gene phylogenetics and phylogenomics.</title>
        <authorList>
            <person name="Vandepol N."/>
            <person name="Liber J."/>
            <person name="Desiro A."/>
            <person name="Na H."/>
            <person name="Kennedy M."/>
            <person name="Barry K."/>
            <person name="Grigoriev I.V."/>
            <person name="Miller A.N."/>
            <person name="O'Donnell K."/>
            <person name="Stajich J.E."/>
            <person name="Bonito G."/>
        </authorList>
    </citation>
    <scope>NUCLEOTIDE SEQUENCE</scope>
    <source>
        <strain evidence="2">BC1065</strain>
    </source>
</reference>